<name>A0A2T5J3F2_9GAMM</name>
<dbReference type="PANTHER" id="PTHR11895:SF7">
    <property type="entry name" value="GLUTAMYL-TRNA(GLN) AMIDOTRANSFERASE SUBUNIT A, MITOCHONDRIAL"/>
    <property type="match status" value="1"/>
</dbReference>
<dbReference type="Pfam" id="PF01425">
    <property type="entry name" value="Amidase"/>
    <property type="match status" value="1"/>
</dbReference>
<keyword evidence="4" id="KW-1185">Reference proteome</keyword>
<dbReference type="InterPro" id="IPR036928">
    <property type="entry name" value="AS_sf"/>
</dbReference>
<evidence type="ECO:0000313" key="4">
    <source>
        <dbReference type="Proteomes" id="UP000244223"/>
    </source>
</evidence>
<dbReference type="InterPro" id="IPR020556">
    <property type="entry name" value="Amidase_CS"/>
</dbReference>
<dbReference type="Proteomes" id="UP000244223">
    <property type="component" value="Unassembled WGS sequence"/>
</dbReference>
<dbReference type="InterPro" id="IPR000120">
    <property type="entry name" value="Amidase"/>
</dbReference>
<dbReference type="RefSeq" id="WP_107864160.1">
    <property type="nucleotide sequence ID" value="NZ_QAON01000001.1"/>
</dbReference>
<protein>
    <submittedName>
        <fullName evidence="3">Amidase</fullName>
    </submittedName>
</protein>
<reference evidence="3 4" key="1">
    <citation type="submission" date="2018-04" db="EMBL/GenBank/DDBJ databases">
        <title>Genomic Encyclopedia of Archaeal and Bacterial Type Strains, Phase II (KMG-II): from individual species to whole genera.</title>
        <authorList>
            <person name="Goeker M."/>
        </authorList>
    </citation>
    <scope>NUCLEOTIDE SEQUENCE [LARGE SCALE GENOMIC DNA]</scope>
    <source>
        <strain evidence="3 4">DSM 5822</strain>
    </source>
</reference>
<proteinExistence type="inferred from homology"/>
<accession>A0A2T5J3F2</accession>
<sequence length="501" mass="54348">MTGFKEYANYDALGLAELVKTGAVSPIQLLEEAIKRRNQVNPKLNAVIYPMDDLAYDTITRGLPQGTFQGVPFLIKDLLAAYAGVPMTSGCRAYENYRPNYDSEMVKRYKATGAVIFGKTNTPELGLMGVTEPKLHGATRNPWHLQRTAGGSSGGSAAAVAAGIVPMASGGDGGGSLRIPAACCGLVGFKPSRGRNPYGPAVSEPWFGQVQEGVISRSVRDSAAMLDATHGRDVGALYDAPPLQGSFLAAVSQTPTRLKIAYTREALLSDTTLDSECVTGLDHTVSLLKSLGHELIEATPPIDKKQLAHGYLLRIAAATAGDVFATEAVIGRPVTLKDFETETWSLARLGQSFSAFDLDHANRIIYQQARLFETWMQQYDIFLTPTLAAPPIPLGGFRLQGIEKLLAPVAKRFKLGALVHYLPVLEHLAAQNFQWVVSTPVMNMTGNPSVSLPLHWSRDNLPVGMMFTARYGDEQTLFQLAGQLEQAQPWFHRRPPLFAHA</sequence>
<evidence type="ECO:0000259" key="2">
    <source>
        <dbReference type="Pfam" id="PF01425"/>
    </source>
</evidence>
<dbReference type="EMBL" id="QAON01000001">
    <property type="protein sequence ID" value="PTQ91135.1"/>
    <property type="molecule type" value="Genomic_DNA"/>
</dbReference>
<dbReference type="AlphaFoldDB" id="A0A2T5J3F2"/>
<organism evidence="3 4">
    <name type="scientific">Agitococcus lubricus</name>
    <dbReference type="NCBI Taxonomy" id="1077255"/>
    <lineage>
        <taxon>Bacteria</taxon>
        <taxon>Pseudomonadati</taxon>
        <taxon>Pseudomonadota</taxon>
        <taxon>Gammaproteobacteria</taxon>
        <taxon>Moraxellales</taxon>
        <taxon>Moraxellaceae</taxon>
        <taxon>Agitococcus</taxon>
    </lineage>
</organism>
<comment type="similarity">
    <text evidence="1">Belongs to the amidase family.</text>
</comment>
<dbReference type="PROSITE" id="PS00571">
    <property type="entry name" value="AMIDASES"/>
    <property type="match status" value="1"/>
</dbReference>
<evidence type="ECO:0000313" key="3">
    <source>
        <dbReference type="EMBL" id="PTQ91135.1"/>
    </source>
</evidence>
<gene>
    <name evidence="3" type="ORF">C8N29_101207</name>
</gene>
<evidence type="ECO:0000256" key="1">
    <source>
        <dbReference type="ARBA" id="ARBA00009199"/>
    </source>
</evidence>
<dbReference type="PANTHER" id="PTHR11895">
    <property type="entry name" value="TRANSAMIDASE"/>
    <property type="match status" value="1"/>
</dbReference>
<dbReference type="GO" id="GO:0003824">
    <property type="term" value="F:catalytic activity"/>
    <property type="evidence" value="ECO:0007669"/>
    <property type="project" value="InterPro"/>
</dbReference>
<dbReference type="InterPro" id="IPR023631">
    <property type="entry name" value="Amidase_dom"/>
</dbReference>
<dbReference type="SUPFAM" id="SSF75304">
    <property type="entry name" value="Amidase signature (AS) enzymes"/>
    <property type="match status" value="1"/>
</dbReference>
<dbReference type="Gene3D" id="3.90.1300.10">
    <property type="entry name" value="Amidase signature (AS) domain"/>
    <property type="match status" value="1"/>
</dbReference>
<dbReference type="OrthoDB" id="9811471at2"/>
<feature type="domain" description="Amidase" evidence="2">
    <location>
        <begin position="29"/>
        <end position="477"/>
    </location>
</feature>
<comment type="caution">
    <text evidence="3">The sequence shown here is derived from an EMBL/GenBank/DDBJ whole genome shotgun (WGS) entry which is preliminary data.</text>
</comment>